<sequence>MNLASAVAKTIAYGGYFNFPLSLEEIHFWLISPRLVPKSLIKKYTNTLNPKDINLKKSLLANTKQKEIIALKLLKFIHLFPFIRLIAFTGSVAANNTKKNDDLDLLIITEPNTLWFTRPLFLFFLSLFFNRRHPGDNSSIKIKNAFCPNLWLDMFSLTVPKKRQNIYTAHEVLQVRPLFDRGGTYQNFIRSNRWTSHYLANAYHKLSDKKYPKKKSNPLFFIIAPLNYLLFILQYFYMLPKKTTEVVSLHAAYFHKNDLSTVLTNYLKNN</sequence>
<dbReference type="Proteomes" id="UP000033854">
    <property type="component" value="Unassembled WGS sequence"/>
</dbReference>
<evidence type="ECO:0000313" key="3">
    <source>
        <dbReference type="Proteomes" id="UP000033854"/>
    </source>
</evidence>
<keyword evidence="1" id="KW-0472">Membrane</keyword>
<evidence type="ECO:0000256" key="1">
    <source>
        <dbReference type="SAM" id="Phobius"/>
    </source>
</evidence>
<proteinExistence type="predicted"/>
<keyword evidence="1" id="KW-0812">Transmembrane</keyword>
<dbReference type="SUPFAM" id="SSF81301">
    <property type="entry name" value="Nucleotidyltransferase"/>
    <property type="match status" value="1"/>
</dbReference>
<accession>A0A0G0Z3V3</accession>
<feature type="transmembrane region" description="Helical" evidence="1">
    <location>
        <begin position="113"/>
        <end position="130"/>
    </location>
</feature>
<keyword evidence="1" id="KW-1133">Transmembrane helix</keyword>
<protein>
    <recommendedName>
        <fullName evidence="4">Polymerase nucleotidyl transferase domain-containing protein</fullName>
    </recommendedName>
</protein>
<comment type="caution">
    <text evidence="2">The sequence shown here is derived from an EMBL/GenBank/DDBJ whole genome shotgun (WGS) entry which is preliminary data.</text>
</comment>
<evidence type="ECO:0008006" key="4">
    <source>
        <dbReference type="Google" id="ProtNLM"/>
    </source>
</evidence>
<dbReference type="AlphaFoldDB" id="A0A0G0Z3V3"/>
<dbReference type="InterPro" id="IPR043519">
    <property type="entry name" value="NT_sf"/>
</dbReference>
<name>A0A0G0Z3V3_9BACT</name>
<feature type="transmembrane region" description="Helical" evidence="1">
    <location>
        <begin position="73"/>
        <end position="93"/>
    </location>
</feature>
<reference evidence="2 3" key="1">
    <citation type="journal article" date="2015" name="Nature">
        <title>rRNA introns, odd ribosomes, and small enigmatic genomes across a large radiation of phyla.</title>
        <authorList>
            <person name="Brown C.T."/>
            <person name="Hug L.A."/>
            <person name="Thomas B.C."/>
            <person name="Sharon I."/>
            <person name="Castelle C.J."/>
            <person name="Singh A."/>
            <person name="Wilkins M.J."/>
            <person name="Williams K.H."/>
            <person name="Banfield J.F."/>
        </authorList>
    </citation>
    <scope>NUCLEOTIDE SEQUENCE [LARGE SCALE GENOMIC DNA]</scope>
</reference>
<evidence type="ECO:0000313" key="2">
    <source>
        <dbReference type="EMBL" id="KKS43434.1"/>
    </source>
</evidence>
<dbReference type="EMBL" id="LCDA01000001">
    <property type="protein sequence ID" value="KKS43434.1"/>
    <property type="molecule type" value="Genomic_DNA"/>
</dbReference>
<organism evidence="2 3">
    <name type="scientific">Candidatus Collierbacteria bacterium GW2011_GWA2_42_17</name>
    <dbReference type="NCBI Taxonomy" id="1618378"/>
    <lineage>
        <taxon>Bacteria</taxon>
        <taxon>Candidatus Collieribacteriota</taxon>
    </lineage>
</organism>
<feature type="transmembrane region" description="Helical" evidence="1">
    <location>
        <begin position="219"/>
        <end position="237"/>
    </location>
</feature>
<gene>
    <name evidence="2" type="ORF">UV06_C0001G0168</name>
</gene>